<sequence>MKKILILGITFLSLLGITSCEKEEIEAYSSTDNIYFSPSVYPLITNGTLIDSTGFSFSLDPATIKERVYLLPVRVQGKVSDVDRKIKLTVDPASTAVAGTNFSLPENIVMRAGRAVDTIPITVYRTADLKNKSLTLVLNLEENESFTTNMKSRVVNVLTGKTLSFINFELSFTDQLTQPKGWVVGFFGTFSAKKFFLMCELMDLDPMMFNQQTGGVGLTVPDVQYYQSFMKRYLADQKASGNTIYEDNGTEMIFP</sequence>
<gene>
    <name evidence="1" type="ORF">HNP37_001627</name>
</gene>
<reference evidence="1 2" key="1">
    <citation type="submission" date="2020-08" db="EMBL/GenBank/DDBJ databases">
        <title>Functional genomics of gut bacteria from endangered species of beetles.</title>
        <authorList>
            <person name="Carlos-Shanley C."/>
        </authorList>
    </citation>
    <scope>NUCLEOTIDE SEQUENCE [LARGE SCALE GENOMIC DNA]</scope>
    <source>
        <strain evidence="1 2">S00142</strain>
    </source>
</reference>
<comment type="caution">
    <text evidence="1">The sequence shown here is derived from an EMBL/GenBank/DDBJ whole genome shotgun (WGS) entry which is preliminary data.</text>
</comment>
<organism evidence="1 2">
    <name type="scientific">Flavobacterium nitrogenifigens</name>
    <dbReference type="NCBI Taxonomy" id="1617283"/>
    <lineage>
        <taxon>Bacteria</taxon>
        <taxon>Pseudomonadati</taxon>
        <taxon>Bacteroidota</taxon>
        <taxon>Flavobacteriia</taxon>
        <taxon>Flavobacteriales</taxon>
        <taxon>Flavobacteriaceae</taxon>
        <taxon>Flavobacterium</taxon>
    </lineage>
</organism>
<dbReference type="AlphaFoldDB" id="A0A7W7IVX4"/>
<dbReference type="InterPro" id="IPR032299">
    <property type="entry name" value="DUF4843"/>
</dbReference>
<proteinExistence type="predicted"/>
<dbReference type="PROSITE" id="PS51257">
    <property type="entry name" value="PROKAR_LIPOPROTEIN"/>
    <property type="match status" value="1"/>
</dbReference>
<protein>
    <recommendedName>
        <fullName evidence="3">DUF4843 domain-containing protein</fullName>
    </recommendedName>
</protein>
<evidence type="ECO:0000313" key="2">
    <source>
        <dbReference type="Proteomes" id="UP000561681"/>
    </source>
</evidence>
<keyword evidence="2" id="KW-1185">Reference proteome</keyword>
<name>A0A7W7IVX4_9FLAO</name>
<evidence type="ECO:0000313" key="1">
    <source>
        <dbReference type="EMBL" id="MBB4801566.1"/>
    </source>
</evidence>
<dbReference type="RefSeq" id="WP_184160153.1">
    <property type="nucleotide sequence ID" value="NZ_JACHLD010000002.1"/>
</dbReference>
<dbReference type="Proteomes" id="UP000561681">
    <property type="component" value="Unassembled WGS sequence"/>
</dbReference>
<accession>A0A7W7IVX4</accession>
<evidence type="ECO:0008006" key="3">
    <source>
        <dbReference type="Google" id="ProtNLM"/>
    </source>
</evidence>
<dbReference type="Pfam" id="PF16132">
    <property type="entry name" value="DUF4843"/>
    <property type="match status" value="1"/>
</dbReference>
<dbReference type="EMBL" id="JACHLD010000002">
    <property type="protein sequence ID" value="MBB4801566.1"/>
    <property type="molecule type" value="Genomic_DNA"/>
</dbReference>